<dbReference type="EMBL" id="JAJNCO010000024">
    <property type="protein sequence ID" value="MCD2114571.1"/>
    <property type="molecule type" value="Genomic_DNA"/>
</dbReference>
<evidence type="ECO:0000256" key="1">
    <source>
        <dbReference type="ARBA" id="ARBA00023015"/>
    </source>
</evidence>
<keyword evidence="1" id="KW-0805">Transcription regulation</keyword>
<dbReference type="InterPro" id="IPR050109">
    <property type="entry name" value="HTH-type_TetR-like_transc_reg"/>
</dbReference>
<dbReference type="Gene3D" id="1.10.357.10">
    <property type="entry name" value="Tetracycline Repressor, domain 2"/>
    <property type="match status" value="1"/>
</dbReference>
<dbReference type="GO" id="GO:0003700">
    <property type="term" value="F:DNA-binding transcription factor activity"/>
    <property type="evidence" value="ECO:0007669"/>
    <property type="project" value="TreeGrafter"/>
</dbReference>
<evidence type="ECO:0000259" key="5">
    <source>
        <dbReference type="PROSITE" id="PS50977"/>
    </source>
</evidence>
<dbReference type="PRINTS" id="PR00455">
    <property type="entry name" value="HTHTETR"/>
</dbReference>
<dbReference type="Gene3D" id="1.10.10.60">
    <property type="entry name" value="Homeodomain-like"/>
    <property type="match status" value="1"/>
</dbReference>
<comment type="caution">
    <text evidence="6">The sequence shown here is derived from an EMBL/GenBank/DDBJ whole genome shotgun (WGS) entry which is preliminary data.</text>
</comment>
<evidence type="ECO:0000256" key="2">
    <source>
        <dbReference type="ARBA" id="ARBA00023125"/>
    </source>
</evidence>
<dbReference type="GO" id="GO:0045892">
    <property type="term" value="P:negative regulation of DNA-templated transcription"/>
    <property type="evidence" value="ECO:0007669"/>
    <property type="project" value="UniProtKB-ARBA"/>
</dbReference>
<dbReference type="InterPro" id="IPR023772">
    <property type="entry name" value="DNA-bd_HTH_TetR-type_CS"/>
</dbReference>
<keyword evidence="2 4" id="KW-0238">DNA-binding</keyword>
<dbReference type="FunFam" id="1.10.10.60:FF:000141">
    <property type="entry name" value="TetR family transcriptional regulator"/>
    <property type="match status" value="1"/>
</dbReference>
<organism evidence="6 7">
    <name type="scientific">Rhodococcus rhodochrous</name>
    <dbReference type="NCBI Taxonomy" id="1829"/>
    <lineage>
        <taxon>Bacteria</taxon>
        <taxon>Bacillati</taxon>
        <taxon>Actinomycetota</taxon>
        <taxon>Actinomycetes</taxon>
        <taxon>Mycobacteriales</taxon>
        <taxon>Nocardiaceae</taxon>
        <taxon>Rhodococcus</taxon>
    </lineage>
</organism>
<dbReference type="PANTHER" id="PTHR30055">
    <property type="entry name" value="HTH-TYPE TRANSCRIPTIONAL REGULATOR RUTR"/>
    <property type="match status" value="1"/>
</dbReference>
<feature type="domain" description="HTH tetR-type" evidence="5">
    <location>
        <begin position="16"/>
        <end position="76"/>
    </location>
</feature>
<accession>A0AAW4XMX1</accession>
<dbReference type="RefSeq" id="WP_230792523.1">
    <property type="nucleotide sequence ID" value="NZ_JAJNCO010000024.1"/>
</dbReference>
<evidence type="ECO:0000256" key="4">
    <source>
        <dbReference type="PROSITE-ProRule" id="PRU00335"/>
    </source>
</evidence>
<dbReference type="GO" id="GO:0000976">
    <property type="term" value="F:transcription cis-regulatory region binding"/>
    <property type="evidence" value="ECO:0007669"/>
    <property type="project" value="TreeGrafter"/>
</dbReference>
<evidence type="ECO:0000313" key="7">
    <source>
        <dbReference type="Proteomes" id="UP001198630"/>
    </source>
</evidence>
<dbReference type="Pfam" id="PF14246">
    <property type="entry name" value="TetR_C_7"/>
    <property type="match status" value="1"/>
</dbReference>
<dbReference type="PROSITE" id="PS01081">
    <property type="entry name" value="HTH_TETR_1"/>
    <property type="match status" value="1"/>
</dbReference>
<dbReference type="AlphaFoldDB" id="A0AAW4XMX1"/>
<name>A0AAW4XMX1_RHORH</name>
<dbReference type="PROSITE" id="PS50977">
    <property type="entry name" value="HTH_TETR_2"/>
    <property type="match status" value="1"/>
</dbReference>
<protein>
    <submittedName>
        <fullName evidence="6">TetR/AcrR family transcriptional regulator</fullName>
    </submittedName>
</protein>
<dbReference type="InterPro" id="IPR009057">
    <property type="entry name" value="Homeodomain-like_sf"/>
</dbReference>
<dbReference type="SUPFAM" id="SSF46689">
    <property type="entry name" value="Homeodomain-like"/>
    <property type="match status" value="1"/>
</dbReference>
<proteinExistence type="predicted"/>
<evidence type="ECO:0000256" key="3">
    <source>
        <dbReference type="ARBA" id="ARBA00023163"/>
    </source>
</evidence>
<dbReference type="InterPro" id="IPR001647">
    <property type="entry name" value="HTH_TetR"/>
</dbReference>
<gene>
    <name evidence="6" type="ORF">LQ384_26050</name>
</gene>
<evidence type="ECO:0000313" key="6">
    <source>
        <dbReference type="EMBL" id="MCD2114571.1"/>
    </source>
</evidence>
<dbReference type="InterPro" id="IPR036271">
    <property type="entry name" value="Tet_transcr_reg_TetR-rel_C_sf"/>
</dbReference>
<dbReference type="Proteomes" id="UP001198630">
    <property type="component" value="Unassembled WGS sequence"/>
</dbReference>
<reference evidence="6" key="1">
    <citation type="submission" date="2021-11" db="EMBL/GenBank/DDBJ databases">
        <title>Development of a sustainable strategy for remediation of hydrocarbon-contaminated territories based on the waste exchange concept.</title>
        <authorList>
            <person name="Elkin A."/>
        </authorList>
    </citation>
    <scope>NUCLEOTIDE SEQUENCE</scope>
    <source>
        <strain evidence="6">IEGM 757</strain>
    </source>
</reference>
<dbReference type="SUPFAM" id="SSF48498">
    <property type="entry name" value="Tetracyclin repressor-like, C-terminal domain"/>
    <property type="match status" value="1"/>
</dbReference>
<dbReference type="Pfam" id="PF00440">
    <property type="entry name" value="TetR_N"/>
    <property type="match status" value="1"/>
</dbReference>
<dbReference type="InterPro" id="IPR039536">
    <property type="entry name" value="TetR_C_Proteobacteria"/>
</dbReference>
<feature type="DNA-binding region" description="H-T-H motif" evidence="4">
    <location>
        <begin position="39"/>
        <end position="58"/>
    </location>
</feature>
<keyword evidence="3" id="KW-0804">Transcription</keyword>
<sequence>MSAETTRAPRAAQRRGSKREAILQAAIEVFGREGYARASVDEIAHLAGVAKPTLYSRFSDKTTLFNEAVLHAAAQSNQAVTDVIDATSTTPEDLRAEFEHLGVALVGCVMHENGAAVIRLQMTEHARFGPTFDEIRAQNRHRILDRLAGKIAQLAATGQLKIPDPQRAARHFLALINDDALARSGYGTSVLSPDDVADTVAEAVDTFLRAFGNSTVDPSTSFGTARTDPLTS</sequence>
<dbReference type="PANTHER" id="PTHR30055:SF146">
    <property type="entry name" value="HTH-TYPE TRANSCRIPTIONAL DUAL REGULATOR CECR"/>
    <property type="match status" value="1"/>
</dbReference>